<dbReference type="Pfam" id="PF00067">
    <property type="entry name" value="p450"/>
    <property type="match status" value="1"/>
</dbReference>
<feature type="chain" id="PRO_5007893201" evidence="8">
    <location>
        <begin position="19"/>
        <end position="527"/>
    </location>
</feature>
<dbReference type="GO" id="GO:0016705">
    <property type="term" value="F:oxidoreductase activity, acting on paired donors, with incorporation or reduction of molecular oxygen"/>
    <property type="evidence" value="ECO:0007669"/>
    <property type="project" value="InterPro"/>
</dbReference>
<evidence type="ECO:0000256" key="1">
    <source>
        <dbReference type="ARBA" id="ARBA00001971"/>
    </source>
</evidence>
<evidence type="ECO:0000313" key="9">
    <source>
        <dbReference type="EMBL" id="KZN89755.1"/>
    </source>
</evidence>
<dbReference type="GO" id="GO:0004497">
    <property type="term" value="F:monooxygenase activity"/>
    <property type="evidence" value="ECO:0007669"/>
    <property type="project" value="UniProtKB-KW"/>
</dbReference>
<feature type="signal peptide" evidence="8">
    <location>
        <begin position="1"/>
        <end position="18"/>
    </location>
</feature>
<dbReference type="AlphaFoldDB" id="A0A167UX59"/>
<evidence type="ECO:0000256" key="3">
    <source>
        <dbReference type="ARBA" id="ARBA00022723"/>
    </source>
</evidence>
<dbReference type="InterPro" id="IPR002403">
    <property type="entry name" value="Cyt_P450_E_grp-IV"/>
</dbReference>
<evidence type="ECO:0000256" key="7">
    <source>
        <dbReference type="RuleBase" id="RU000461"/>
    </source>
</evidence>
<dbReference type="EMBL" id="CM002799">
    <property type="protein sequence ID" value="KZN89755.1"/>
    <property type="molecule type" value="Genomic_DNA"/>
</dbReference>
<keyword evidence="8" id="KW-0732">Signal</keyword>
<dbReference type="PROSITE" id="PS00086">
    <property type="entry name" value="CYTOCHROME_P450"/>
    <property type="match status" value="1"/>
</dbReference>
<accession>A0A167UX59</accession>
<keyword evidence="3 6" id="KW-0479">Metal-binding</keyword>
<name>A0A167UX59_PENCH</name>
<dbReference type="PANTHER" id="PTHR47582:SF1">
    <property type="entry name" value="P450, PUTATIVE (EUROFUNG)-RELATED"/>
    <property type="match status" value="1"/>
</dbReference>
<gene>
    <name evidence="9" type="ORF">EN45_083890</name>
</gene>
<dbReference type="GO" id="GO:0043386">
    <property type="term" value="P:mycotoxin biosynthetic process"/>
    <property type="evidence" value="ECO:0007669"/>
    <property type="project" value="UniProtKB-ARBA"/>
</dbReference>
<proteinExistence type="inferred from homology"/>
<comment type="similarity">
    <text evidence="2 7">Belongs to the cytochrome P450 family.</text>
</comment>
<sequence length="527" mass="59186">MNLIPLLVLSIILYGVLRLLEVRKCKITTSEPPIVYSRIPIVGHALGLFRYGVSYYRMLREQTNLPILTVFLGLQKVYVVTSPALISQINRRQKVIDSNPPFLTVVMGKLFSFHKNDLAELLRNPNETGSLRRDTRTAEHSLLERGAAPLLEIFTGMMQEMVIQLNTLASNGPVTIRLEGWLRETITMCTAKAVFGPNNPFAQDPSLMQDFWYGHSPTKTGSEEDSRMFKLKYITRVFESGLKGLTMGIFPELTASGPARARRRLVQAFHRFVQGEFIARGETCELLRQVEDIAHQHNRGSDYLARYYLGIFSAFLLNTVPVTFWTISHILQRADLLARIRTELDDVARESVSTNGIRKRYLDVASIRERCPLFLSTFQEILRYVGASTSTLLVHDDVWLDGTYLLTKGSLVQIPATAIHSDPKIWGPDATTFDPERFLKAAPNQVHPSASRTFGGGGTLCPGRHLASDEVLEVTALFLSTFKVGFEAESGRPRRDETGMLSAIKPKDDLLLRLTRYPAMGNVVWGA</sequence>
<dbReference type="Proteomes" id="UP000076449">
    <property type="component" value="Chromosome II"/>
</dbReference>
<dbReference type="PRINTS" id="PR00465">
    <property type="entry name" value="EP450IV"/>
</dbReference>
<keyword evidence="6 7" id="KW-0349">Heme</keyword>
<dbReference type="InterPro" id="IPR053007">
    <property type="entry name" value="CYP450_monoxygenase_sec-met"/>
</dbReference>
<evidence type="ECO:0000256" key="2">
    <source>
        <dbReference type="ARBA" id="ARBA00010617"/>
    </source>
</evidence>
<evidence type="ECO:0000256" key="6">
    <source>
        <dbReference type="PIRSR" id="PIRSR602403-1"/>
    </source>
</evidence>
<dbReference type="InterPro" id="IPR001128">
    <property type="entry name" value="Cyt_P450"/>
</dbReference>
<keyword evidence="4 7" id="KW-0560">Oxidoreductase</keyword>
<feature type="binding site" description="axial binding residue" evidence="6">
    <location>
        <position position="461"/>
    </location>
    <ligand>
        <name>heme</name>
        <dbReference type="ChEBI" id="CHEBI:30413"/>
    </ligand>
    <ligandPart>
        <name>Fe</name>
        <dbReference type="ChEBI" id="CHEBI:18248"/>
    </ligandPart>
</feature>
<dbReference type="Gene3D" id="1.10.630.10">
    <property type="entry name" value="Cytochrome P450"/>
    <property type="match status" value="1"/>
</dbReference>
<evidence type="ECO:0000256" key="5">
    <source>
        <dbReference type="ARBA" id="ARBA00023004"/>
    </source>
</evidence>
<dbReference type="InterPro" id="IPR017972">
    <property type="entry name" value="Cyt_P450_CS"/>
</dbReference>
<dbReference type="CDD" id="cd11040">
    <property type="entry name" value="CYP7_CYP8-like"/>
    <property type="match status" value="1"/>
</dbReference>
<keyword evidence="5 6" id="KW-0408">Iron</keyword>
<dbReference type="InterPro" id="IPR036396">
    <property type="entry name" value="Cyt_P450_sf"/>
</dbReference>
<dbReference type="GO" id="GO:0005506">
    <property type="term" value="F:iron ion binding"/>
    <property type="evidence" value="ECO:0007669"/>
    <property type="project" value="InterPro"/>
</dbReference>
<keyword evidence="7 9" id="KW-0503">Monooxygenase</keyword>
<evidence type="ECO:0000256" key="4">
    <source>
        <dbReference type="ARBA" id="ARBA00023002"/>
    </source>
</evidence>
<comment type="cofactor">
    <cofactor evidence="1 6">
        <name>heme</name>
        <dbReference type="ChEBI" id="CHEBI:30413"/>
    </cofactor>
</comment>
<evidence type="ECO:0000256" key="8">
    <source>
        <dbReference type="SAM" id="SignalP"/>
    </source>
</evidence>
<organism evidence="9">
    <name type="scientific">Penicillium chrysogenum</name>
    <name type="common">Penicillium notatum</name>
    <dbReference type="NCBI Taxonomy" id="5076"/>
    <lineage>
        <taxon>Eukaryota</taxon>
        <taxon>Fungi</taxon>
        <taxon>Dikarya</taxon>
        <taxon>Ascomycota</taxon>
        <taxon>Pezizomycotina</taxon>
        <taxon>Eurotiomycetes</taxon>
        <taxon>Eurotiomycetidae</taxon>
        <taxon>Eurotiales</taxon>
        <taxon>Aspergillaceae</taxon>
        <taxon>Penicillium</taxon>
        <taxon>Penicillium chrysogenum species complex</taxon>
    </lineage>
</organism>
<reference evidence="9" key="1">
    <citation type="journal article" date="2014" name="Genome Announc.">
        <title>Complete sequencing and chromosome-scale genome assembly of the industrial progenitor strain P2niaD18 from the penicillin producer Penicillium chrysogenum.</title>
        <authorList>
            <person name="Specht T."/>
            <person name="Dahlmann T.A."/>
            <person name="Zadra I."/>
            <person name="Kurnsteiner H."/>
            <person name="Kuck U."/>
        </authorList>
    </citation>
    <scope>NUCLEOTIDE SEQUENCE [LARGE SCALE GENOMIC DNA]</scope>
    <source>
        <strain evidence="9">P2niaD18</strain>
    </source>
</reference>
<dbReference type="GO" id="GO:0020037">
    <property type="term" value="F:heme binding"/>
    <property type="evidence" value="ECO:0007669"/>
    <property type="project" value="InterPro"/>
</dbReference>
<dbReference type="PANTHER" id="PTHR47582">
    <property type="entry name" value="P450, PUTATIVE (EUROFUNG)-RELATED"/>
    <property type="match status" value="1"/>
</dbReference>
<protein>
    <submittedName>
        <fullName evidence="9">Cholesterol 7-alpha-monooxygenase</fullName>
    </submittedName>
</protein>
<dbReference type="SUPFAM" id="SSF48264">
    <property type="entry name" value="Cytochrome P450"/>
    <property type="match status" value="1"/>
</dbReference>